<protein>
    <submittedName>
        <fullName evidence="2">Unannotated protein</fullName>
    </submittedName>
</protein>
<feature type="compositionally biased region" description="Polar residues" evidence="1">
    <location>
        <begin position="69"/>
        <end position="80"/>
    </location>
</feature>
<dbReference type="EMBL" id="CAEZSF010000274">
    <property type="protein sequence ID" value="CAB4556353.1"/>
    <property type="molecule type" value="Genomic_DNA"/>
</dbReference>
<proteinExistence type="predicted"/>
<sequence length="195" mass="20975">MSEVSGETCFEASYSASHRRYRGSIPSRPGPSPTSGMGSATSHQGIDLNRVSVANKLTKCVVPERGKPTTITGGSSSVSRDSGCRRIKSSSRSRAASSPTSRRRTRKRPRPDRPVSDSTEATWAARRSISEGSPKSSRPVRRFAAATSLLGIRSTSIEVARSNICCCSVSRIGTRRSSIRISVIVPLSIIRNCFS</sequence>
<accession>A0A6J6D1S8</accession>
<evidence type="ECO:0000313" key="2">
    <source>
        <dbReference type="EMBL" id="CAB4556353.1"/>
    </source>
</evidence>
<feature type="region of interest" description="Disordered" evidence="1">
    <location>
        <begin position="64"/>
        <end position="138"/>
    </location>
</feature>
<gene>
    <name evidence="2" type="ORF">UFOPK1358_01939</name>
</gene>
<dbReference type="AlphaFoldDB" id="A0A6J6D1S8"/>
<evidence type="ECO:0000256" key="1">
    <source>
        <dbReference type="SAM" id="MobiDB-lite"/>
    </source>
</evidence>
<feature type="compositionally biased region" description="Low complexity" evidence="1">
    <location>
        <begin position="23"/>
        <end position="39"/>
    </location>
</feature>
<feature type="compositionally biased region" description="Basic residues" evidence="1">
    <location>
        <begin position="101"/>
        <end position="110"/>
    </location>
</feature>
<reference evidence="2" key="1">
    <citation type="submission" date="2020-05" db="EMBL/GenBank/DDBJ databases">
        <authorList>
            <person name="Chiriac C."/>
            <person name="Salcher M."/>
            <person name="Ghai R."/>
            <person name="Kavagutti S V."/>
        </authorList>
    </citation>
    <scope>NUCLEOTIDE SEQUENCE</scope>
</reference>
<name>A0A6J6D1S8_9ZZZZ</name>
<organism evidence="2">
    <name type="scientific">freshwater metagenome</name>
    <dbReference type="NCBI Taxonomy" id="449393"/>
    <lineage>
        <taxon>unclassified sequences</taxon>
        <taxon>metagenomes</taxon>
        <taxon>ecological metagenomes</taxon>
    </lineage>
</organism>
<feature type="region of interest" description="Disordered" evidence="1">
    <location>
        <begin position="1"/>
        <end position="48"/>
    </location>
</feature>